<evidence type="ECO:0000256" key="3">
    <source>
        <dbReference type="ARBA" id="ARBA00007316"/>
    </source>
</evidence>
<name>U5QGK3_GLOK1</name>
<keyword evidence="9 18" id="KW-0812">Transmembrane</keyword>
<evidence type="ECO:0000256" key="1">
    <source>
        <dbReference type="ARBA" id="ARBA00004429"/>
    </source>
</evidence>
<dbReference type="Pfam" id="PF13807">
    <property type="entry name" value="GNVR"/>
    <property type="match status" value="1"/>
</dbReference>
<feature type="coiled-coil region" evidence="17">
    <location>
        <begin position="177"/>
        <end position="234"/>
    </location>
</feature>
<feature type="transmembrane region" description="Helical" evidence="18">
    <location>
        <begin position="15"/>
        <end position="34"/>
    </location>
</feature>
<dbReference type="RefSeq" id="WP_023173222.1">
    <property type="nucleotide sequence ID" value="NC_022600.1"/>
</dbReference>
<dbReference type="InterPro" id="IPR003856">
    <property type="entry name" value="LPS_length_determ_N"/>
</dbReference>
<keyword evidence="10" id="KW-0547">Nucleotide-binding</keyword>
<dbReference type="GO" id="GO:0042802">
    <property type="term" value="F:identical protein binding"/>
    <property type="evidence" value="ECO:0007669"/>
    <property type="project" value="UniProtKB-ARBA"/>
</dbReference>
<dbReference type="Pfam" id="PF13614">
    <property type="entry name" value="AAA_31"/>
    <property type="match status" value="1"/>
</dbReference>
<dbReference type="EC" id="2.7.10.2" evidence="5"/>
<evidence type="ECO:0000259" key="19">
    <source>
        <dbReference type="Pfam" id="PF02706"/>
    </source>
</evidence>
<dbReference type="InterPro" id="IPR027417">
    <property type="entry name" value="P-loop_NTPase"/>
</dbReference>
<dbReference type="NCBIfam" id="TIGR01007">
    <property type="entry name" value="eps_fam"/>
    <property type="match status" value="1"/>
</dbReference>
<evidence type="ECO:0000259" key="20">
    <source>
        <dbReference type="Pfam" id="PF13614"/>
    </source>
</evidence>
<dbReference type="SUPFAM" id="SSF52540">
    <property type="entry name" value="P-loop containing nucleoside triphosphate hydrolases"/>
    <property type="match status" value="1"/>
</dbReference>
<keyword evidence="15" id="KW-0829">Tyrosine-protein kinase</keyword>
<evidence type="ECO:0000256" key="13">
    <source>
        <dbReference type="ARBA" id="ARBA00022989"/>
    </source>
</evidence>
<comment type="similarity">
    <text evidence="3">Belongs to the CpsD/CapB family.</text>
</comment>
<dbReference type="InterPro" id="IPR005702">
    <property type="entry name" value="Wzc-like_C"/>
</dbReference>
<evidence type="ECO:0000256" key="2">
    <source>
        <dbReference type="ARBA" id="ARBA00006683"/>
    </source>
</evidence>
<evidence type="ECO:0000259" key="21">
    <source>
        <dbReference type="Pfam" id="PF13807"/>
    </source>
</evidence>
<reference evidence="22 23" key="1">
    <citation type="journal article" date="2013" name="PLoS ONE">
        <title>Cultivation and Complete Genome Sequencing of Gloeobacter kilaueensis sp. nov., from a Lava Cave in Kilauea Caldera, Hawai'i.</title>
        <authorList>
            <person name="Saw J.H."/>
            <person name="Schatz M."/>
            <person name="Brown M.V."/>
            <person name="Kunkel D.D."/>
            <person name="Foster J.S."/>
            <person name="Shick H."/>
            <person name="Christensen S."/>
            <person name="Hou S."/>
            <person name="Wan X."/>
            <person name="Donachie S.P."/>
        </authorList>
    </citation>
    <scope>NUCLEOTIDE SEQUENCE [LARGE SCALE GENOMIC DNA]</scope>
    <source>
        <strain evidence="23">JS</strain>
    </source>
</reference>
<keyword evidence="13 18" id="KW-1133">Transmembrane helix</keyword>
<comment type="subcellular location">
    <subcellularLocation>
        <location evidence="1">Cell inner membrane</location>
        <topology evidence="1">Multi-pass membrane protein</topology>
    </subcellularLocation>
</comment>
<feature type="domain" description="Tyrosine-protein kinase G-rich" evidence="21">
    <location>
        <begin position="393"/>
        <end position="466"/>
    </location>
</feature>
<keyword evidence="12" id="KW-0067">ATP-binding</keyword>
<evidence type="ECO:0000256" key="10">
    <source>
        <dbReference type="ARBA" id="ARBA00022741"/>
    </source>
</evidence>
<dbReference type="Gene3D" id="3.40.50.300">
    <property type="entry name" value="P-loop containing nucleotide triphosphate hydrolases"/>
    <property type="match status" value="1"/>
</dbReference>
<evidence type="ECO:0000256" key="7">
    <source>
        <dbReference type="ARBA" id="ARBA00022519"/>
    </source>
</evidence>
<dbReference type="FunFam" id="3.40.50.300:FF:000527">
    <property type="entry name" value="Tyrosine-protein kinase etk"/>
    <property type="match status" value="1"/>
</dbReference>
<evidence type="ECO:0000256" key="15">
    <source>
        <dbReference type="ARBA" id="ARBA00023137"/>
    </source>
</evidence>
<evidence type="ECO:0000256" key="14">
    <source>
        <dbReference type="ARBA" id="ARBA00023136"/>
    </source>
</evidence>
<dbReference type="GO" id="GO:0005524">
    <property type="term" value="F:ATP binding"/>
    <property type="evidence" value="ECO:0007669"/>
    <property type="project" value="UniProtKB-KW"/>
</dbReference>
<dbReference type="PANTHER" id="PTHR32309">
    <property type="entry name" value="TYROSINE-PROTEIN KINASE"/>
    <property type="match status" value="1"/>
</dbReference>
<dbReference type="GO" id="GO:0004715">
    <property type="term" value="F:non-membrane spanning protein tyrosine kinase activity"/>
    <property type="evidence" value="ECO:0007669"/>
    <property type="project" value="UniProtKB-EC"/>
</dbReference>
<evidence type="ECO:0000256" key="9">
    <source>
        <dbReference type="ARBA" id="ARBA00022692"/>
    </source>
</evidence>
<dbReference type="InterPro" id="IPR050445">
    <property type="entry name" value="Bact_polysacc_biosynth/exp"/>
</dbReference>
<evidence type="ECO:0000256" key="4">
    <source>
        <dbReference type="ARBA" id="ARBA00008883"/>
    </source>
</evidence>
<dbReference type="OrthoDB" id="9758283at2"/>
<dbReference type="Proteomes" id="UP000017396">
    <property type="component" value="Chromosome"/>
</dbReference>
<evidence type="ECO:0000256" key="11">
    <source>
        <dbReference type="ARBA" id="ARBA00022777"/>
    </source>
</evidence>
<sequence>MGLRDYLRVLNRHRLYAGGVFVLVVAGVAVWTFTSPSVWEAKGRLLFKQKDTAVGSENPARSLRGSLGQLDSVAFGNPLDTQAEIIQSRPLVEKVIRTLQLKDPQRRGQLLRPEKFLKALKVETLRRTDLLVIRYREFNPELAAKVVNTLAQAYIVENVQQNRAEASSTRTFVESQLPKMEQRLRDSERRLREFKERYGSVALPEEQQAVVKQLAEFKSEQAQAAVKLAEAQTRAGAIASRMGGLSEKEALVAGALSSSDGMSELRKDLVEVESKLALARAQYQDNYPDVDRLIKQRNALRALLKTEAGRLLGQPGLPDSLVDASVAAEAQAPATKDNLPRLDLVRQKLLKDLVDARVEELAARTRTDALNSVSERYSSQVAAMPRLEETQRQLERQVEADSAAYKLLQTKFHEYRILEAQNIGNAELIEPAVAPELPAWPSPLLNLGAGALLGAILAMLVAYGREFFDDSLQTVEEATSLLGTPLLGTIPRWTGAEGPGLVAQSDPLSPMSEAYRSVRTYLKFLSAESPLTAVVFTSASPQEGKSTTVANLAIVSAQSGARVLLIDADLRKPRQHKLWEVSNQQGLSTLLTGEGNWRDLLVQPPGLERLSLLTAGPMPPNPLALLESRQLPELLAQWRAEFDLILFDTPPVTAAADALALTALSDGLVLVVRPTVANKRILVKVRESLKRPGIRLLGQIVNGTIAANEGHSEYYYYNRYQTRSTDSLAVSTKNGSGNGRAYATNGNGKGSSRKWYQIFSARQDSKSRP</sequence>
<comment type="similarity">
    <text evidence="4">Belongs to the etk/wzc family.</text>
</comment>
<dbReference type="EMBL" id="CP003587">
    <property type="protein sequence ID" value="AGY58097.1"/>
    <property type="molecule type" value="Genomic_DNA"/>
</dbReference>
<dbReference type="HOGENOM" id="CLU_009912_2_2_3"/>
<evidence type="ECO:0000256" key="17">
    <source>
        <dbReference type="SAM" id="Coils"/>
    </source>
</evidence>
<dbReference type="eggNOG" id="COG3206">
    <property type="taxonomic scope" value="Bacteria"/>
</dbReference>
<dbReference type="AlphaFoldDB" id="U5QGK3"/>
<feature type="domain" description="AAA" evidence="20">
    <location>
        <begin position="544"/>
        <end position="674"/>
    </location>
</feature>
<comment type="catalytic activity">
    <reaction evidence="16">
        <text>L-tyrosyl-[protein] + ATP = O-phospho-L-tyrosyl-[protein] + ADP + H(+)</text>
        <dbReference type="Rhea" id="RHEA:10596"/>
        <dbReference type="Rhea" id="RHEA-COMP:10136"/>
        <dbReference type="Rhea" id="RHEA-COMP:20101"/>
        <dbReference type="ChEBI" id="CHEBI:15378"/>
        <dbReference type="ChEBI" id="CHEBI:30616"/>
        <dbReference type="ChEBI" id="CHEBI:46858"/>
        <dbReference type="ChEBI" id="CHEBI:61978"/>
        <dbReference type="ChEBI" id="CHEBI:456216"/>
        <dbReference type="EC" id="2.7.10.2"/>
    </reaction>
</comment>
<keyword evidence="7" id="KW-0997">Cell inner membrane</keyword>
<evidence type="ECO:0000256" key="8">
    <source>
        <dbReference type="ARBA" id="ARBA00022679"/>
    </source>
</evidence>
<keyword evidence="6" id="KW-1003">Cell membrane</keyword>
<feature type="domain" description="Polysaccharide chain length determinant N-terminal" evidence="19">
    <location>
        <begin position="3"/>
        <end position="99"/>
    </location>
</feature>
<keyword evidence="23" id="KW-1185">Reference proteome</keyword>
<comment type="similarity">
    <text evidence="2">Belongs to the CpsC/CapA family.</text>
</comment>
<evidence type="ECO:0000313" key="22">
    <source>
        <dbReference type="EMBL" id="AGY58097.1"/>
    </source>
</evidence>
<evidence type="ECO:0000313" key="23">
    <source>
        <dbReference type="Proteomes" id="UP000017396"/>
    </source>
</evidence>
<evidence type="ECO:0000256" key="16">
    <source>
        <dbReference type="ARBA" id="ARBA00051245"/>
    </source>
</evidence>
<keyword evidence="17" id="KW-0175">Coiled coil</keyword>
<dbReference type="InterPro" id="IPR025669">
    <property type="entry name" value="AAA_dom"/>
</dbReference>
<dbReference type="eggNOG" id="COG0489">
    <property type="taxonomic scope" value="Bacteria"/>
</dbReference>
<evidence type="ECO:0000256" key="6">
    <source>
        <dbReference type="ARBA" id="ARBA00022475"/>
    </source>
</evidence>
<dbReference type="PANTHER" id="PTHR32309:SF13">
    <property type="entry name" value="FERRIC ENTEROBACTIN TRANSPORT PROTEIN FEPE"/>
    <property type="match status" value="1"/>
</dbReference>
<evidence type="ECO:0000256" key="5">
    <source>
        <dbReference type="ARBA" id="ARBA00011903"/>
    </source>
</evidence>
<accession>U5QGK3</accession>
<dbReference type="GO" id="GO:0005886">
    <property type="term" value="C:plasma membrane"/>
    <property type="evidence" value="ECO:0007669"/>
    <property type="project" value="UniProtKB-SubCell"/>
</dbReference>
<dbReference type="KEGG" id="glj:GKIL_1851"/>
<protein>
    <recommendedName>
        <fullName evidence="5">non-specific protein-tyrosine kinase</fullName>
        <ecNumber evidence="5">2.7.10.2</ecNumber>
    </recommendedName>
</protein>
<keyword evidence="14 18" id="KW-0472">Membrane</keyword>
<evidence type="ECO:0000256" key="18">
    <source>
        <dbReference type="SAM" id="Phobius"/>
    </source>
</evidence>
<dbReference type="CDD" id="cd05387">
    <property type="entry name" value="BY-kinase"/>
    <property type="match status" value="1"/>
</dbReference>
<gene>
    <name evidence="22" type="ORF">GKIL_1851</name>
</gene>
<proteinExistence type="inferred from homology"/>
<dbReference type="Pfam" id="PF02706">
    <property type="entry name" value="Wzz"/>
    <property type="match status" value="1"/>
</dbReference>
<keyword evidence="8" id="KW-0808">Transferase</keyword>
<evidence type="ECO:0000256" key="12">
    <source>
        <dbReference type="ARBA" id="ARBA00022840"/>
    </source>
</evidence>
<keyword evidence="11" id="KW-0418">Kinase</keyword>
<organism evidence="22 23">
    <name type="scientific">Gloeobacter kilaueensis (strain ATCC BAA-2537 / CCAP 1431/1 / ULC 316 / JS1)</name>
    <dbReference type="NCBI Taxonomy" id="1183438"/>
    <lineage>
        <taxon>Bacteria</taxon>
        <taxon>Bacillati</taxon>
        <taxon>Cyanobacteriota</taxon>
        <taxon>Cyanophyceae</taxon>
        <taxon>Gloeobacterales</taxon>
        <taxon>Gloeobacteraceae</taxon>
        <taxon>Gloeobacter</taxon>
    </lineage>
</organism>
<dbReference type="InterPro" id="IPR032807">
    <property type="entry name" value="GNVR"/>
</dbReference>
<dbReference type="STRING" id="1183438.GKIL_1851"/>